<evidence type="ECO:0000313" key="1">
    <source>
        <dbReference type="EMBL" id="KUZ82252.1"/>
    </source>
</evidence>
<dbReference type="RefSeq" id="WP_059637056.1">
    <property type="nucleotide sequence ID" value="NZ_LOTK01000081.1"/>
</dbReference>
<name>A0A102JNQ1_9BURK</name>
<evidence type="ECO:0000313" key="2">
    <source>
        <dbReference type="Proteomes" id="UP000065521"/>
    </source>
</evidence>
<dbReference type="AlphaFoldDB" id="A0A102JNQ1"/>
<sequence>MYYWNQHNFEGLLKLAEAFDARPELKPLADYCRFREQGLRRYAFAALERFLDAASSFDSTTARSTAIEILEANARTSEAHQFLTQPLTDRFVLPTLQTWMHDEPDANLPVRWLGILKRDDALLAAALAMCADDAPVRKMLIGHALDSVDFATHHLDESCFIGSVDHALAKLECARRLIADAPDAAAFARLSGEVDHFNRLVADWQAWSRNPVGSFPEWCAAQGRDYRYAVKVYYGKS</sequence>
<reference evidence="1 2" key="1">
    <citation type="submission" date="2015-11" db="EMBL/GenBank/DDBJ databases">
        <title>Expanding the genomic diversity of Burkholderia species for the development of highly accurate diagnostics.</title>
        <authorList>
            <person name="Sahl J."/>
            <person name="Keim P."/>
            <person name="Wagner D."/>
        </authorList>
    </citation>
    <scope>NUCLEOTIDE SEQUENCE [LARGE SCALE GENOMIC DNA]</scope>
    <source>
        <strain evidence="1 2">RF32-BP4</strain>
    </source>
</reference>
<accession>A0A102JNQ1</accession>
<comment type="caution">
    <text evidence="1">The sequence shown here is derived from an EMBL/GenBank/DDBJ whole genome shotgun (WGS) entry which is preliminary data.</text>
</comment>
<gene>
    <name evidence="1" type="ORF">WI38_29185</name>
</gene>
<dbReference type="EMBL" id="LOTN01000070">
    <property type="protein sequence ID" value="KUZ82252.1"/>
    <property type="molecule type" value="Genomic_DNA"/>
</dbReference>
<proteinExistence type="predicted"/>
<dbReference type="Proteomes" id="UP000065521">
    <property type="component" value="Unassembled WGS sequence"/>
</dbReference>
<organism evidence="1 2">
    <name type="scientific">Burkholderia ubonensis</name>
    <dbReference type="NCBI Taxonomy" id="101571"/>
    <lineage>
        <taxon>Bacteria</taxon>
        <taxon>Pseudomonadati</taxon>
        <taxon>Pseudomonadota</taxon>
        <taxon>Betaproteobacteria</taxon>
        <taxon>Burkholderiales</taxon>
        <taxon>Burkholderiaceae</taxon>
        <taxon>Burkholderia</taxon>
        <taxon>Burkholderia cepacia complex</taxon>
    </lineage>
</organism>
<protein>
    <submittedName>
        <fullName evidence="1">Uncharacterized protein</fullName>
    </submittedName>
</protein>